<organism evidence="4 5">
    <name type="scientific">Pseudomonas putida</name>
    <name type="common">Arthrobacter siderocapsulatus</name>
    <dbReference type="NCBI Taxonomy" id="303"/>
    <lineage>
        <taxon>Bacteria</taxon>
        <taxon>Pseudomonadati</taxon>
        <taxon>Pseudomonadota</taxon>
        <taxon>Gammaproteobacteria</taxon>
        <taxon>Pseudomonadales</taxon>
        <taxon>Pseudomonadaceae</taxon>
        <taxon>Pseudomonas</taxon>
    </lineage>
</organism>
<protein>
    <recommendedName>
        <fullName evidence="3">Dermonecrotic toxin N-terminal domain-containing protein</fullName>
    </recommendedName>
</protein>
<dbReference type="EMBL" id="CP030750">
    <property type="protein sequence ID" value="AXA27227.1"/>
    <property type="molecule type" value="Genomic_DNA"/>
</dbReference>
<accession>A0AAD0LD88</accession>
<evidence type="ECO:0000313" key="4">
    <source>
        <dbReference type="EMBL" id="AXA27227.1"/>
    </source>
</evidence>
<keyword evidence="1" id="KW-0175">Coiled coil</keyword>
<sequence length="1563" mass="174161">MSTTSVSYPPYDLYSAVAAQFANRPTLREVLDQQVMKIIVEQYPLIAIHRPEMTSAQPLSLLCSTADDTYRTELLIDHLLQLVLDGKRVDFASMGAYALSLNPYQRLFAIKSPFETSDGDLIKPEKLVEPLDKMLPLLPHYLQQAQIGYWNGDGQGNRDLWLQQVLRASLLQGLDEADLEEAERACLRQLLLGNTRNVEVQAVRVQMHLGDRQSSELLPGLLVTTLDTPRPLVFWCQPDGEVRSFESLSAFGRGLQLQMARRCEFDRMSWSGFTSEGDAFALQSGLLLEVLLERQSRVRWGAADSVAELERRVDGAFDPSRFFAQRSNVPAKPVALSLPAGIRRAGAEGQATYLQAMLDLTLLQGSDGGERAMEGVDDLHTYAARRLREEMLADHPVDANYFADDLLLTIDTFVSDGHGLGFGQKIDSRTVTLAELAISRLAASQGGVVTHIAHRNEQLIMDWMNVDYIRELVARVDIGGTYPTYVNDLLADATDNAERIARFGRQWRITLMFDTARAVVVNRLDTFAYGAVARFCRDGDAQAAGVRIAPLAFRRSPTSKKVDRVHGFYVIEIVDSGQGVLYCPMYTDGAVHVFKDVDTLMGAIRKPGKLQNLALMWMDQNERPVYDNGGFNEPHLPHWVFDPFSPLDKPDPAQLALEFWEQDIDARMFQARHQVLVELADRSAVSNSELRWGVVIAFGWELLNAVLPVLPGPVVSIAWLYMGIRSLASDVQGLGSDSTGERIQAVIDLLNNTLMALIHLQTPRNTVLGPQYDVTSLEELPAAQDVALHPLPEPERKPAGLVRDLYGTTQTHLDFSWRGAGGLNGLSASQRSRVRELAVEVSLAGHAPDTQGATAGLTAVEGRYYVKLGQEVYQVVLHEGVVRIVGPDLTSGPCLHNDGGGWRIDTRLQGGGGRGRSAAQERLRQKIAATIQKSLEEVEHHLLEANKPIPEYLRQNSQIQELRAKIVKLEETLNQPPPTNPEDLSRFKTLSELYTAKRDELLRAMQDLRRQRVELVYSMFEHQASAQQSIVELLDNPNYTRTTAHGRDLRQALSNARHDLIGYGLFLLDEAVAVGSFREYDQIVRNLSGATPENRAVLYAKCRELLEGMVLDQPRIMEVSSQMDHVLAVSDIDMKIQSSRGSVTVAQVIASRKTSTVMIRFFQAMSLAELALRFEEGAASQHYTIFRDAIASYRLRVAANAHHLSMFCELPIAERIEVLQGAWDEYLAAILNCDRISKLGSGLVDTQRLAAYREQMVSLKKMAGDALVEAMREQASGQTQASRRMVYPLRVLQVARTLAGQTVLGTEVMLDGQAQLQVKGAFSTKIQHRFQKVGGTWLEEVESTEPESQSRTSTPEFERKSRELAEGILAQNESVIEQAKALVSNDAQDSGLISMLDAQIAEVLKLREQLADADSTDSLLGRLDDAVIRLREQKRECLIELYTKTRYPAARGLSFLHQQGLITVEYVGPRKQVSDGYLDEYRINLLKSPGDSKGRPLWAAHFHFADSQAAPTAFGKGHLKLWSQRKMGYREQMRAASEGQVLSIYRGNLTYAQAKDIIPFNSL</sequence>
<reference evidence="4 5" key="1">
    <citation type="submission" date="2018-06" db="EMBL/GenBank/DDBJ databases">
        <title>The genome of Pseudomonas putida NX-1, a lignin degrader.</title>
        <authorList>
            <person name="Xu Z."/>
        </authorList>
    </citation>
    <scope>NUCLEOTIDE SEQUENCE [LARGE SCALE GENOMIC DNA]</scope>
    <source>
        <strain evidence="4 5">NX-1</strain>
    </source>
</reference>
<feature type="compositionally biased region" description="Polar residues" evidence="2">
    <location>
        <begin position="1346"/>
        <end position="1355"/>
    </location>
</feature>
<evidence type="ECO:0000256" key="1">
    <source>
        <dbReference type="SAM" id="Coils"/>
    </source>
</evidence>
<proteinExistence type="predicted"/>
<name>A0AAD0LD88_PSEPU</name>
<dbReference type="InterPro" id="IPR046673">
    <property type="entry name" value="ToxA_N"/>
</dbReference>
<feature type="region of interest" description="Disordered" evidence="2">
    <location>
        <begin position="1340"/>
        <end position="1359"/>
    </location>
</feature>
<feature type="coiled-coil region" evidence="1">
    <location>
        <begin position="952"/>
        <end position="1011"/>
    </location>
</feature>
<gene>
    <name evidence="4" type="ORF">C1S65_25090</name>
</gene>
<evidence type="ECO:0000256" key="2">
    <source>
        <dbReference type="SAM" id="MobiDB-lite"/>
    </source>
</evidence>
<feature type="domain" description="Dermonecrotic toxin N-terminal" evidence="3">
    <location>
        <begin position="374"/>
        <end position="605"/>
    </location>
</feature>
<evidence type="ECO:0000313" key="5">
    <source>
        <dbReference type="Proteomes" id="UP000251617"/>
    </source>
</evidence>
<dbReference type="Proteomes" id="UP000251617">
    <property type="component" value="Chromosome"/>
</dbReference>
<evidence type="ECO:0000259" key="3">
    <source>
        <dbReference type="Pfam" id="PF20178"/>
    </source>
</evidence>
<dbReference type="Pfam" id="PF20178">
    <property type="entry name" value="ToxA_N"/>
    <property type="match status" value="1"/>
</dbReference>